<name>A0AAV1S341_9ROSI</name>
<gene>
    <name evidence="1" type="ORF">DCAF_LOCUS18168</name>
</gene>
<reference evidence="1 2" key="1">
    <citation type="submission" date="2024-01" db="EMBL/GenBank/DDBJ databases">
        <authorList>
            <person name="Waweru B."/>
        </authorList>
    </citation>
    <scope>NUCLEOTIDE SEQUENCE [LARGE SCALE GENOMIC DNA]</scope>
</reference>
<comment type="caution">
    <text evidence="1">The sequence shown here is derived from an EMBL/GenBank/DDBJ whole genome shotgun (WGS) entry which is preliminary data.</text>
</comment>
<dbReference type="Proteomes" id="UP001314170">
    <property type="component" value="Unassembled WGS sequence"/>
</dbReference>
<evidence type="ECO:0000313" key="1">
    <source>
        <dbReference type="EMBL" id="CAK7345248.1"/>
    </source>
</evidence>
<protein>
    <submittedName>
        <fullName evidence="1">Uncharacterized protein</fullName>
    </submittedName>
</protein>
<keyword evidence="2" id="KW-1185">Reference proteome</keyword>
<accession>A0AAV1S341</accession>
<sequence length="71" mass="8579">MGEKRGSLYEDRVREPTRYFHGDTREKEREINECGYINMLLRDHIDILPMVLHATLIKMGIYKIHLLEEYK</sequence>
<dbReference type="EMBL" id="CAWUPB010001167">
    <property type="protein sequence ID" value="CAK7345248.1"/>
    <property type="molecule type" value="Genomic_DNA"/>
</dbReference>
<evidence type="ECO:0000313" key="2">
    <source>
        <dbReference type="Proteomes" id="UP001314170"/>
    </source>
</evidence>
<organism evidence="1 2">
    <name type="scientific">Dovyalis caffra</name>
    <dbReference type="NCBI Taxonomy" id="77055"/>
    <lineage>
        <taxon>Eukaryota</taxon>
        <taxon>Viridiplantae</taxon>
        <taxon>Streptophyta</taxon>
        <taxon>Embryophyta</taxon>
        <taxon>Tracheophyta</taxon>
        <taxon>Spermatophyta</taxon>
        <taxon>Magnoliopsida</taxon>
        <taxon>eudicotyledons</taxon>
        <taxon>Gunneridae</taxon>
        <taxon>Pentapetalae</taxon>
        <taxon>rosids</taxon>
        <taxon>fabids</taxon>
        <taxon>Malpighiales</taxon>
        <taxon>Salicaceae</taxon>
        <taxon>Flacourtieae</taxon>
        <taxon>Dovyalis</taxon>
    </lineage>
</organism>
<dbReference type="AlphaFoldDB" id="A0AAV1S341"/>
<proteinExistence type="predicted"/>